<dbReference type="GO" id="GO:0005886">
    <property type="term" value="C:plasma membrane"/>
    <property type="evidence" value="ECO:0000318"/>
    <property type="project" value="GO_Central"/>
</dbReference>
<evidence type="ECO:0000256" key="6">
    <source>
        <dbReference type="ARBA" id="ARBA00022989"/>
    </source>
</evidence>
<feature type="region of interest" description="Disordered" evidence="8">
    <location>
        <begin position="546"/>
        <end position="568"/>
    </location>
</feature>
<keyword evidence="5" id="KW-0677">Repeat</keyword>
<name>A0A9R0IPH9_SPIOL</name>
<dbReference type="InterPro" id="IPR011009">
    <property type="entry name" value="Kinase-like_dom_sf"/>
</dbReference>
<dbReference type="OrthoDB" id="4062651at2759"/>
<dbReference type="KEGG" id="soe:110792691"/>
<dbReference type="Pfam" id="PF13855">
    <property type="entry name" value="LRR_8"/>
    <property type="match status" value="1"/>
</dbReference>
<dbReference type="GeneID" id="110792691"/>
<dbReference type="Gene3D" id="3.30.200.20">
    <property type="entry name" value="Phosphorylase Kinase, domain 1"/>
    <property type="match status" value="1"/>
</dbReference>
<organism evidence="12 13">
    <name type="scientific">Spinacia oleracea</name>
    <name type="common">Spinach</name>
    <dbReference type="NCBI Taxonomy" id="3562"/>
    <lineage>
        <taxon>Eukaryota</taxon>
        <taxon>Viridiplantae</taxon>
        <taxon>Streptophyta</taxon>
        <taxon>Embryophyta</taxon>
        <taxon>Tracheophyta</taxon>
        <taxon>Spermatophyta</taxon>
        <taxon>Magnoliopsida</taxon>
        <taxon>eudicotyledons</taxon>
        <taxon>Gunneridae</taxon>
        <taxon>Pentapetalae</taxon>
        <taxon>Caryophyllales</taxon>
        <taxon>Chenopodiaceae</taxon>
        <taxon>Chenopodioideae</taxon>
        <taxon>Anserineae</taxon>
        <taxon>Spinacia</taxon>
    </lineage>
</organism>
<feature type="chain" id="PRO_5040235783" evidence="10">
    <location>
        <begin position="28"/>
        <end position="669"/>
    </location>
</feature>
<evidence type="ECO:0000256" key="9">
    <source>
        <dbReference type="SAM" id="Phobius"/>
    </source>
</evidence>
<dbReference type="RefSeq" id="XP_021853199.1">
    <property type="nucleotide sequence ID" value="XM_021997507.2"/>
</dbReference>
<dbReference type="InterPro" id="IPR032675">
    <property type="entry name" value="LRR_dom_sf"/>
</dbReference>
<keyword evidence="3 9" id="KW-0812">Transmembrane</keyword>
<evidence type="ECO:0000313" key="12">
    <source>
        <dbReference type="Proteomes" id="UP000813463"/>
    </source>
</evidence>
<dbReference type="Pfam" id="PF00560">
    <property type="entry name" value="LRR_1"/>
    <property type="match status" value="1"/>
</dbReference>
<keyword evidence="4 10" id="KW-0732">Signal</keyword>
<feature type="compositionally biased region" description="Polar residues" evidence="8">
    <location>
        <begin position="259"/>
        <end position="271"/>
    </location>
</feature>
<comment type="subcellular location">
    <subcellularLocation>
        <location evidence="1">Membrane</location>
    </subcellularLocation>
</comment>
<keyword evidence="7 9" id="KW-0472">Membrane</keyword>
<evidence type="ECO:0000256" key="10">
    <source>
        <dbReference type="SAM" id="SignalP"/>
    </source>
</evidence>
<dbReference type="GO" id="GO:0005524">
    <property type="term" value="F:ATP binding"/>
    <property type="evidence" value="ECO:0007669"/>
    <property type="project" value="InterPro"/>
</dbReference>
<feature type="domain" description="Protein kinase" evidence="11">
    <location>
        <begin position="392"/>
        <end position="652"/>
    </location>
</feature>
<evidence type="ECO:0000256" key="5">
    <source>
        <dbReference type="ARBA" id="ARBA00022737"/>
    </source>
</evidence>
<reference evidence="12" key="1">
    <citation type="journal article" date="2021" name="Nat. Commun.">
        <title>Genomic analyses provide insights into spinach domestication and the genetic basis of agronomic traits.</title>
        <authorList>
            <person name="Cai X."/>
            <person name="Sun X."/>
            <person name="Xu C."/>
            <person name="Sun H."/>
            <person name="Wang X."/>
            <person name="Ge C."/>
            <person name="Zhang Z."/>
            <person name="Wang Q."/>
            <person name="Fei Z."/>
            <person name="Jiao C."/>
            <person name="Wang Q."/>
        </authorList>
    </citation>
    <scope>NUCLEOTIDE SEQUENCE [LARGE SCALE GENOMIC DNA]</scope>
    <source>
        <strain evidence="12">cv. Varoflay</strain>
    </source>
</reference>
<dbReference type="Pfam" id="PF07714">
    <property type="entry name" value="PK_Tyr_Ser-Thr"/>
    <property type="match status" value="1"/>
</dbReference>
<dbReference type="InterPro" id="IPR000719">
    <property type="entry name" value="Prot_kinase_dom"/>
</dbReference>
<protein>
    <submittedName>
        <fullName evidence="13">Probable inactive receptor kinase At5g67200</fullName>
    </submittedName>
</protein>
<accession>A0A9R0IPH9</accession>
<evidence type="ECO:0000259" key="11">
    <source>
        <dbReference type="PROSITE" id="PS50011"/>
    </source>
</evidence>
<dbReference type="InterPro" id="IPR046959">
    <property type="entry name" value="PRK1-6/SRF4-like"/>
</dbReference>
<evidence type="ECO:0000256" key="2">
    <source>
        <dbReference type="ARBA" id="ARBA00022614"/>
    </source>
</evidence>
<gene>
    <name evidence="13" type="primary">LOC110792691</name>
</gene>
<keyword evidence="12" id="KW-1185">Reference proteome</keyword>
<proteinExistence type="predicted"/>
<dbReference type="SUPFAM" id="SSF52058">
    <property type="entry name" value="L domain-like"/>
    <property type="match status" value="1"/>
</dbReference>
<keyword evidence="13" id="KW-0418">Kinase</keyword>
<keyword evidence="13" id="KW-0675">Receptor</keyword>
<dbReference type="Gene3D" id="1.10.510.10">
    <property type="entry name" value="Transferase(Phosphotransferase) domain 1"/>
    <property type="match status" value="1"/>
</dbReference>
<evidence type="ECO:0000256" key="8">
    <source>
        <dbReference type="SAM" id="MobiDB-lite"/>
    </source>
</evidence>
<dbReference type="InterPro" id="IPR001245">
    <property type="entry name" value="Ser-Thr/Tyr_kinase_cat_dom"/>
</dbReference>
<keyword evidence="13" id="KW-0808">Transferase</keyword>
<dbReference type="PANTHER" id="PTHR48007">
    <property type="entry name" value="LEUCINE-RICH REPEAT RECEPTOR-LIKE PROTEIN KINASE PXC1"/>
    <property type="match status" value="1"/>
</dbReference>
<keyword evidence="6 9" id="KW-1133">Transmembrane helix</keyword>
<evidence type="ECO:0000256" key="3">
    <source>
        <dbReference type="ARBA" id="ARBA00022692"/>
    </source>
</evidence>
<dbReference type="GO" id="GO:0004674">
    <property type="term" value="F:protein serine/threonine kinase activity"/>
    <property type="evidence" value="ECO:0000318"/>
    <property type="project" value="GO_Central"/>
</dbReference>
<dbReference type="Gene3D" id="3.80.10.10">
    <property type="entry name" value="Ribonuclease Inhibitor"/>
    <property type="match status" value="2"/>
</dbReference>
<reference evidence="13" key="2">
    <citation type="submission" date="2025-08" db="UniProtKB">
        <authorList>
            <consortium name="RefSeq"/>
        </authorList>
    </citation>
    <scope>IDENTIFICATION</scope>
    <source>
        <tissue evidence="13">Leaf</tissue>
    </source>
</reference>
<feature type="transmembrane region" description="Helical" evidence="9">
    <location>
        <begin position="280"/>
        <end position="302"/>
    </location>
</feature>
<dbReference type="PROSITE" id="PS50011">
    <property type="entry name" value="PROTEIN_KINASE_DOM"/>
    <property type="match status" value="1"/>
</dbReference>
<dbReference type="SUPFAM" id="SSF56112">
    <property type="entry name" value="Protein kinase-like (PK-like)"/>
    <property type="match status" value="1"/>
</dbReference>
<dbReference type="AlphaFoldDB" id="A0A9R0IPH9"/>
<sequence length="669" mass="74192">MHSLISISYLFFFIFFLLLSLSSQTQPLPPNDAASLLSFKTKADLDNKLLFTLHEHFDYCQWQGVKCQQGRVVRFSLPNYSLRGVFPPNTLTALDQLRVLVLRNNSLYGPLPPDLHSLSNLRSLLIDHNSFSYSLPPSIFSLYKLRVLDLSFNNFSSTLSPLFLHLDRLTSLKLQFNRFNGSLPPFNQSALVFFNVSGNNLSGKIPDTSTLSQFASSAFSLNPGLCGDIVNKPCDSRSPFFDPSSATNQPSSTPPNSPDESSASFLSPPTIKSSHRKRTLMILGFSFGGLLLISSLLLFMLVAARKKTTETTTTTTTRKDYNANTQSSATSEVMTEPEVIRVRFDSQSNELKEKCKELVEGGGMGGMRREKSGNLVFCIGEAKLYTLEQLMRGSAEMLGRGTMGTTYKAKLDNQLIVTVKRLDAIKMSGVNGEMFERLMEIVGAMRHPNLVPVRAYFQAKEERLIIYDYQPNGSVFNLIHGSRSTRAKPLHWTSCLKIAEDVAQGLAYIHQASKFIHGNLKASNVLLGTDFEACLTDCCLAALSVSSDDEDPDSARYRGPEARNSARKATPKTDVYAFGVLVLELLSCKPPSHHPFLAPHDMLDWVKSMRGDDDCFEDNHLAMLVEVASLCSLTSPEQRPPMWQVLKMIQKIKACVGAEDAVDSTTGYS</sequence>
<evidence type="ECO:0000256" key="4">
    <source>
        <dbReference type="ARBA" id="ARBA00022729"/>
    </source>
</evidence>
<feature type="region of interest" description="Disordered" evidence="8">
    <location>
        <begin position="240"/>
        <end position="271"/>
    </location>
</feature>
<dbReference type="PANTHER" id="PTHR48007:SF50">
    <property type="entry name" value="PROTEIN KINASE DOMAIN-CONTAINING PROTEIN"/>
    <property type="match status" value="1"/>
</dbReference>
<evidence type="ECO:0000256" key="7">
    <source>
        <dbReference type="ARBA" id="ARBA00023136"/>
    </source>
</evidence>
<evidence type="ECO:0000313" key="13">
    <source>
        <dbReference type="RefSeq" id="XP_021853199.1"/>
    </source>
</evidence>
<dbReference type="Proteomes" id="UP000813463">
    <property type="component" value="Chromosome 3"/>
</dbReference>
<dbReference type="FunFam" id="3.80.10.10:FF:000400">
    <property type="entry name" value="Nuclear pore complex protein NUP107"/>
    <property type="match status" value="1"/>
</dbReference>
<keyword evidence="2" id="KW-0433">Leucine-rich repeat</keyword>
<feature type="signal peptide" evidence="10">
    <location>
        <begin position="1"/>
        <end position="27"/>
    </location>
</feature>
<evidence type="ECO:0000256" key="1">
    <source>
        <dbReference type="ARBA" id="ARBA00004370"/>
    </source>
</evidence>
<dbReference type="InterPro" id="IPR001611">
    <property type="entry name" value="Leu-rich_rpt"/>
</dbReference>